<dbReference type="InterPro" id="IPR023828">
    <property type="entry name" value="Peptidase_S8_Ser-AS"/>
</dbReference>
<feature type="compositionally biased region" description="Gly residues" evidence="8">
    <location>
        <begin position="489"/>
        <end position="498"/>
    </location>
</feature>
<name>A0ABU1JAK4_9MICC</name>
<comment type="caution">
    <text evidence="11">The sequence shown here is derived from an EMBL/GenBank/DDBJ whole genome shotgun (WGS) entry which is preliminary data.</text>
</comment>
<dbReference type="InterPro" id="IPR015366">
    <property type="entry name" value="S53_propep"/>
</dbReference>
<dbReference type="GO" id="GO:0008233">
    <property type="term" value="F:peptidase activity"/>
    <property type="evidence" value="ECO:0007669"/>
    <property type="project" value="UniProtKB-KW"/>
</dbReference>
<keyword evidence="9" id="KW-0732">Signal</keyword>
<accession>A0ABU1JAK4</accession>
<dbReference type="InterPro" id="IPR030400">
    <property type="entry name" value="Sedolisin_dom"/>
</dbReference>
<feature type="compositionally biased region" description="Polar residues" evidence="8">
    <location>
        <begin position="187"/>
        <end position="196"/>
    </location>
</feature>
<evidence type="ECO:0000256" key="5">
    <source>
        <dbReference type="ARBA" id="ARBA00022825"/>
    </source>
</evidence>
<dbReference type="SMART" id="SM00944">
    <property type="entry name" value="Pro-kuma_activ"/>
    <property type="match status" value="1"/>
</dbReference>
<dbReference type="Pfam" id="PF09286">
    <property type="entry name" value="Pro-kuma_activ"/>
    <property type="match status" value="1"/>
</dbReference>
<dbReference type="InterPro" id="IPR000209">
    <property type="entry name" value="Peptidase_S8/S53_dom"/>
</dbReference>
<keyword evidence="3" id="KW-0479">Metal-binding</keyword>
<feature type="domain" description="Peptidase S53" evidence="10">
    <location>
        <begin position="250"/>
        <end position="662"/>
    </location>
</feature>
<dbReference type="GO" id="GO:0006508">
    <property type="term" value="P:proteolysis"/>
    <property type="evidence" value="ECO:0007669"/>
    <property type="project" value="UniProtKB-KW"/>
</dbReference>
<dbReference type="PROSITE" id="PS00138">
    <property type="entry name" value="SUBTILASE_SER"/>
    <property type="match status" value="1"/>
</dbReference>
<dbReference type="CDD" id="cd04056">
    <property type="entry name" value="Peptidases_S53"/>
    <property type="match status" value="1"/>
</dbReference>
<proteinExistence type="predicted"/>
<evidence type="ECO:0000256" key="8">
    <source>
        <dbReference type="SAM" id="MobiDB-lite"/>
    </source>
</evidence>
<dbReference type="SUPFAM" id="SSF54897">
    <property type="entry name" value="Protease propeptides/inhibitors"/>
    <property type="match status" value="1"/>
</dbReference>
<dbReference type="InterPro" id="IPR050819">
    <property type="entry name" value="Tripeptidyl-peptidase_I"/>
</dbReference>
<dbReference type="EMBL" id="JAVDQF010000001">
    <property type="protein sequence ID" value="MDR6269456.1"/>
    <property type="molecule type" value="Genomic_DNA"/>
</dbReference>
<keyword evidence="4" id="KW-0378">Hydrolase</keyword>
<dbReference type="PANTHER" id="PTHR14218">
    <property type="entry name" value="PROTEASE S8 TRIPEPTIDYL PEPTIDASE I CLN2"/>
    <property type="match status" value="1"/>
</dbReference>
<comment type="cofactor">
    <cofactor evidence="1">
        <name>Ca(2+)</name>
        <dbReference type="ChEBI" id="CHEBI:29108"/>
    </cofactor>
</comment>
<feature type="region of interest" description="Disordered" evidence="8">
    <location>
        <begin position="475"/>
        <end position="498"/>
    </location>
</feature>
<dbReference type="SUPFAM" id="SSF52743">
    <property type="entry name" value="Subtilisin-like"/>
    <property type="match status" value="1"/>
</dbReference>
<feature type="region of interest" description="Disordered" evidence="8">
    <location>
        <begin position="186"/>
        <end position="222"/>
    </location>
</feature>
<evidence type="ECO:0000256" key="7">
    <source>
        <dbReference type="ARBA" id="ARBA00023145"/>
    </source>
</evidence>
<dbReference type="CDD" id="cd11377">
    <property type="entry name" value="Pro-peptidase_S53"/>
    <property type="match status" value="1"/>
</dbReference>
<evidence type="ECO:0000256" key="9">
    <source>
        <dbReference type="SAM" id="SignalP"/>
    </source>
</evidence>
<dbReference type="Gene3D" id="3.40.50.200">
    <property type="entry name" value="Peptidase S8/S53 domain"/>
    <property type="match status" value="1"/>
</dbReference>
<evidence type="ECO:0000256" key="4">
    <source>
        <dbReference type="ARBA" id="ARBA00022801"/>
    </source>
</evidence>
<organism evidence="11 12">
    <name type="scientific">Arthrobacter russicus</name>
    <dbReference type="NCBI Taxonomy" id="172040"/>
    <lineage>
        <taxon>Bacteria</taxon>
        <taxon>Bacillati</taxon>
        <taxon>Actinomycetota</taxon>
        <taxon>Actinomycetes</taxon>
        <taxon>Micrococcales</taxon>
        <taxon>Micrococcaceae</taxon>
        <taxon>Arthrobacter</taxon>
    </lineage>
</organism>
<dbReference type="PANTHER" id="PTHR14218:SF15">
    <property type="entry name" value="TRIPEPTIDYL-PEPTIDASE 1"/>
    <property type="match status" value="1"/>
</dbReference>
<keyword evidence="12" id="KW-1185">Reference proteome</keyword>
<feature type="signal peptide" evidence="9">
    <location>
        <begin position="1"/>
        <end position="29"/>
    </location>
</feature>
<keyword evidence="6" id="KW-0106">Calcium</keyword>
<dbReference type="Proteomes" id="UP001185069">
    <property type="component" value="Unassembled WGS sequence"/>
</dbReference>
<reference evidence="11 12" key="1">
    <citation type="submission" date="2023-07" db="EMBL/GenBank/DDBJ databases">
        <title>Sequencing the genomes of 1000 actinobacteria strains.</title>
        <authorList>
            <person name="Klenk H.-P."/>
        </authorList>
    </citation>
    <scope>NUCLEOTIDE SEQUENCE [LARGE SCALE GENOMIC DNA]</scope>
    <source>
        <strain evidence="11 12">DSM 14555</strain>
    </source>
</reference>
<feature type="chain" id="PRO_5047139684" evidence="9">
    <location>
        <begin position="30"/>
        <end position="663"/>
    </location>
</feature>
<keyword evidence="5" id="KW-0720">Serine protease</keyword>
<evidence type="ECO:0000256" key="6">
    <source>
        <dbReference type="ARBA" id="ARBA00022837"/>
    </source>
</evidence>
<evidence type="ECO:0000313" key="12">
    <source>
        <dbReference type="Proteomes" id="UP001185069"/>
    </source>
</evidence>
<evidence type="ECO:0000313" key="11">
    <source>
        <dbReference type="EMBL" id="MDR6269456.1"/>
    </source>
</evidence>
<evidence type="ECO:0000259" key="10">
    <source>
        <dbReference type="PROSITE" id="PS51695"/>
    </source>
</evidence>
<keyword evidence="7" id="KW-0865">Zymogen</keyword>
<dbReference type="InterPro" id="IPR036852">
    <property type="entry name" value="Peptidase_S8/S53_dom_sf"/>
</dbReference>
<evidence type="ECO:0000256" key="2">
    <source>
        <dbReference type="ARBA" id="ARBA00022670"/>
    </source>
</evidence>
<sequence>MNSRWLQKAVAIGATTACVLALGSTAAIASPVSIDNSFPDAVPSWANTANDQGITADDTTVEGEIYLPLRDKAGAEALATAVSTPGNPGFKKWLTPDAWIKRFAPSQQDSDKVVGQLKAQGFSITAVPQSRLYVVFRGTATQMSAAFNTTLHNYNFKGSTLVGPSSVPRVAPAIAPLVQGLSIDQGRLNTKPTNRTAGDFEESDPSAGIGTDQARPKPKPSAECSNYYNEHQDSLPEAYGKTAFSTFGCGYTPSQVRSAYGLPNDPAGKKLFGGAGQTVAIIDAYASPSMLADINRYSKDNGLPAMDSKSYREIVPTPAEFSDQANCQFPSGWQGEQSLDVDSVHATAPQANILYVGGFNCGGGLDVAMSKILDGKLANIVSNSYGNVGEALPQDVIDGTVNIHLQAAGEGIGLYFSSGDNGDQAAKLGYPSPDFPASSPWVTSVGGTSLEVDRAGNYLFETGWGNRLDKVISNPDGSTAYESPAPGQRQGGGAGGGVSAVFDQPAYQKGVVPDSLAKGHRVSPDIASLADPYTGMLIGLSPIVDDETLQTGDYLTESIGGTSLATPLAAGQAAVAQQISGNVFGFANPALYKLSKLVPSVFTDVQPPKTPVALAYTSAASGNKYLNTLDQDTSLKTAKGYDDVTGLGSVNFKLALFAGLVSR</sequence>
<keyword evidence="2 11" id="KW-0645">Protease</keyword>
<dbReference type="Pfam" id="PF00082">
    <property type="entry name" value="Peptidase_S8"/>
    <property type="match status" value="1"/>
</dbReference>
<protein>
    <submittedName>
        <fullName evidence="11">Subtilase family serine protease</fullName>
    </submittedName>
</protein>
<evidence type="ECO:0000256" key="1">
    <source>
        <dbReference type="ARBA" id="ARBA00001913"/>
    </source>
</evidence>
<dbReference type="PROSITE" id="PS51695">
    <property type="entry name" value="SEDOLISIN"/>
    <property type="match status" value="1"/>
</dbReference>
<evidence type="ECO:0000256" key="3">
    <source>
        <dbReference type="ARBA" id="ARBA00022723"/>
    </source>
</evidence>
<dbReference type="RefSeq" id="WP_309797793.1">
    <property type="nucleotide sequence ID" value="NZ_BAAAHY010000005.1"/>
</dbReference>
<gene>
    <name evidence="11" type="ORF">JOE69_001694</name>
</gene>